<proteinExistence type="predicted"/>
<evidence type="ECO:0000259" key="1">
    <source>
        <dbReference type="Pfam" id="PF13304"/>
    </source>
</evidence>
<dbReference type="InterPro" id="IPR003959">
    <property type="entry name" value="ATPase_AAA_core"/>
</dbReference>
<dbReference type="Proteomes" id="UP000839052">
    <property type="component" value="Chromosome"/>
</dbReference>
<keyword evidence="3" id="KW-1185">Reference proteome</keyword>
<dbReference type="SUPFAM" id="SSF52540">
    <property type="entry name" value="P-loop containing nucleoside triphosphate hydrolases"/>
    <property type="match status" value="1"/>
</dbReference>
<dbReference type="PANTHER" id="PTHR43581">
    <property type="entry name" value="ATP/GTP PHOSPHATASE"/>
    <property type="match status" value="1"/>
</dbReference>
<dbReference type="InterPro" id="IPR051396">
    <property type="entry name" value="Bact_Antivir_Def_Nuclease"/>
</dbReference>
<sequence length="410" mass="47059">MDNFQIYEFTPLWLTIDRMGPFQTQPEEINFTDDNGESCNFFMLHSKNGRGKTTALELIPALVGMTGFTKPQDLAAAHNRRFDSPFNLENLDRGPGRTQLDFRIHYSDDGHERVAVLSLLAGQLEVTNSLRQWDEEALSKVGAQQWHRFGFCRNEAEIWSTIGLHDKWIANFISGIDAATGEKIGGFEESILDWPTVIYFSAHRDIVPVNPDQHRAIVPPMNWNYAPSHSFGAESGDWRDSLDNLLVWLKWLDDGRFDRAVKLVNERVFTDTCTAIKDVRKDPHEVEVVSNGKLHRLDTLSNGEKNLVQLFVRLGAYMTRNTILLIDEPEAHLHEDWQQRLLSRLKKMAQEQFPGLTIILATHSSKMMATLALEKEEDNLRKGCNLSDTVEVKENFPRPKERVFSRPEER</sequence>
<dbReference type="InterPro" id="IPR027417">
    <property type="entry name" value="P-loop_NTPase"/>
</dbReference>
<accession>A0ABM8Z288</accession>
<reference evidence="2 3" key="1">
    <citation type="submission" date="2021-10" db="EMBL/GenBank/DDBJ databases">
        <authorList>
            <person name="Koch H."/>
        </authorList>
    </citation>
    <scope>NUCLEOTIDE SEQUENCE [LARGE SCALE GENOMIC DNA]</scope>
    <source>
        <strain evidence="2">6680</strain>
    </source>
</reference>
<dbReference type="RefSeq" id="WP_239797701.1">
    <property type="nucleotide sequence ID" value="NZ_OU912926.1"/>
</dbReference>
<dbReference type="PANTHER" id="PTHR43581:SF4">
    <property type="entry name" value="ATP_GTP PHOSPHATASE"/>
    <property type="match status" value="1"/>
</dbReference>
<protein>
    <recommendedName>
        <fullName evidence="1">ATPase AAA-type core domain-containing protein</fullName>
    </recommendedName>
</protein>
<name>A0ABM8Z288_9PROT</name>
<gene>
    <name evidence="2" type="ORF">NTG6680_2760</name>
</gene>
<evidence type="ECO:0000313" key="2">
    <source>
        <dbReference type="EMBL" id="CAG9934009.1"/>
    </source>
</evidence>
<feature type="domain" description="ATPase AAA-type core" evidence="1">
    <location>
        <begin position="213"/>
        <end position="365"/>
    </location>
</feature>
<dbReference type="Gene3D" id="3.40.50.300">
    <property type="entry name" value="P-loop containing nucleotide triphosphate hydrolases"/>
    <property type="match status" value="1"/>
</dbReference>
<organism evidence="2 3">
    <name type="scientific">Candidatus Nitrotoga arctica</name>
    <dbReference type="NCBI Taxonomy" id="453162"/>
    <lineage>
        <taxon>Bacteria</taxon>
        <taxon>Pseudomonadati</taxon>
        <taxon>Pseudomonadota</taxon>
        <taxon>Betaproteobacteria</taxon>
        <taxon>Nitrosomonadales</taxon>
        <taxon>Gallionellaceae</taxon>
        <taxon>Candidatus Nitrotoga</taxon>
    </lineage>
</organism>
<dbReference type="Pfam" id="PF13304">
    <property type="entry name" value="AAA_21"/>
    <property type="match status" value="1"/>
</dbReference>
<evidence type="ECO:0000313" key="3">
    <source>
        <dbReference type="Proteomes" id="UP000839052"/>
    </source>
</evidence>
<dbReference type="EMBL" id="OU912926">
    <property type="protein sequence ID" value="CAG9934009.1"/>
    <property type="molecule type" value="Genomic_DNA"/>
</dbReference>